<dbReference type="AlphaFoldDB" id="A0A2A4HXD4"/>
<evidence type="ECO:0000256" key="8">
    <source>
        <dbReference type="ARBA" id="ARBA00032824"/>
    </source>
</evidence>
<protein>
    <recommendedName>
        <fullName evidence="2">thioredoxin-dependent peroxiredoxin</fullName>
        <ecNumber evidence="2">1.11.1.24</ecNumber>
    </recommendedName>
    <alternativeName>
        <fullName evidence="8">Thioredoxin peroxidase</fullName>
    </alternativeName>
    <alternativeName>
        <fullName evidence="10">Thioredoxin-dependent peroxiredoxin Bcp</fullName>
    </alternativeName>
</protein>
<gene>
    <name evidence="14" type="ORF">COA17_09005</name>
</gene>
<proteinExistence type="inferred from homology"/>
<name>A0A2A4HXD4_9SPHN</name>
<accession>A0A2A4HXD4</accession>
<dbReference type="Proteomes" id="UP000218784">
    <property type="component" value="Unassembled WGS sequence"/>
</dbReference>
<dbReference type="InterPro" id="IPR000866">
    <property type="entry name" value="AhpC/TSA"/>
</dbReference>
<dbReference type="Pfam" id="PF00578">
    <property type="entry name" value="AhpC-TSA"/>
    <property type="match status" value="1"/>
</dbReference>
<dbReference type="GO" id="GO:0034599">
    <property type="term" value="P:cellular response to oxidative stress"/>
    <property type="evidence" value="ECO:0007669"/>
    <property type="project" value="TreeGrafter"/>
</dbReference>
<dbReference type="GO" id="GO:0005737">
    <property type="term" value="C:cytoplasm"/>
    <property type="evidence" value="ECO:0007669"/>
    <property type="project" value="TreeGrafter"/>
</dbReference>
<dbReference type="RefSeq" id="WP_096611830.1">
    <property type="nucleotide sequence ID" value="NZ_NWVD01000003.1"/>
</dbReference>
<evidence type="ECO:0000256" key="11">
    <source>
        <dbReference type="ARBA" id="ARBA00049091"/>
    </source>
</evidence>
<sequence length="184" mass="18893">MRFLPAAAMTAAFAASFSLGAAPAAAALAPGAVAPDFSTRGAIAGKVVAINLKQQLRRGPVVLYFFPAAFTSGCNAEARAFAEKVDAFKAAGATVIGMSADDVADLQKFSSSECAGKFAVASAGPRVIAGYDVALGRQVKGRDATTRTSYVIGRDGRIAFVHSDMNPAEHVALTLAAVQKLRGR</sequence>
<dbReference type="InterPro" id="IPR013766">
    <property type="entry name" value="Thioredoxin_domain"/>
</dbReference>
<evidence type="ECO:0000256" key="12">
    <source>
        <dbReference type="SAM" id="SignalP"/>
    </source>
</evidence>
<evidence type="ECO:0000256" key="1">
    <source>
        <dbReference type="ARBA" id="ARBA00003330"/>
    </source>
</evidence>
<keyword evidence="12" id="KW-0732">Signal</keyword>
<organism evidence="14 15">
    <name type="scientific">Sphingomonas ginsenosidimutans</name>
    <dbReference type="NCBI Taxonomy" id="862134"/>
    <lineage>
        <taxon>Bacteria</taxon>
        <taxon>Pseudomonadati</taxon>
        <taxon>Pseudomonadota</taxon>
        <taxon>Alphaproteobacteria</taxon>
        <taxon>Sphingomonadales</taxon>
        <taxon>Sphingomonadaceae</taxon>
        <taxon>Sphingomonas</taxon>
    </lineage>
</organism>
<dbReference type="SUPFAM" id="SSF52833">
    <property type="entry name" value="Thioredoxin-like"/>
    <property type="match status" value="1"/>
</dbReference>
<comment type="catalytic activity">
    <reaction evidence="11">
        <text>a hydroperoxide + [thioredoxin]-dithiol = an alcohol + [thioredoxin]-disulfide + H2O</text>
        <dbReference type="Rhea" id="RHEA:62620"/>
        <dbReference type="Rhea" id="RHEA-COMP:10698"/>
        <dbReference type="Rhea" id="RHEA-COMP:10700"/>
        <dbReference type="ChEBI" id="CHEBI:15377"/>
        <dbReference type="ChEBI" id="CHEBI:29950"/>
        <dbReference type="ChEBI" id="CHEBI:30879"/>
        <dbReference type="ChEBI" id="CHEBI:35924"/>
        <dbReference type="ChEBI" id="CHEBI:50058"/>
        <dbReference type="EC" id="1.11.1.24"/>
    </reaction>
</comment>
<evidence type="ECO:0000256" key="4">
    <source>
        <dbReference type="ARBA" id="ARBA00022862"/>
    </source>
</evidence>
<evidence type="ECO:0000256" key="10">
    <source>
        <dbReference type="ARBA" id="ARBA00042639"/>
    </source>
</evidence>
<keyword evidence="6" id="KW-1015">Disulfide bond</keyword>
<dbReference type="PANTHER" id="PTHR42801">
    <property type="entry name" value="THIOREDOXIN-DEPENDENT PEROXIDE REDUCTASE"/>
    <property type="match status" value="1"/>
</dbReference>
<dbReference type="GO" id="GO:0045454">
    <property type="term" value="P:cell redox homeostasis"/>
    <property type="evidence" value="ECO:0007669"/>
    <property type="project" value="TreeGrafter"/>
</dbReference>
<evidence type="ECO:0000256" key="9">
    <source>
        <dbReference type="ARBA" id="ARBA00038489"/>
    </source>
</evidence>
<keyword evidence="15" id="KW-1185">Reference proteome</keyword>
<feature type="signal peptide" evidence="12">
    <location>
        <begin position="1"/>
        <end position="21"/>
    </location>
</feature>
<evidence type="ECO:0000256" key="7">
    <source>
        <dbReference type="ARBA" id="ARBA00023284"/>
    </source>
</evidence>
<dbReference type="GO" id="GO:0008379">
    <property type="term" value="F:thioredoxin peroxidase activity"/>
    <property type="evidence" value="ECO:0007669"/>
    <property type="project" value="TreeGrafter"/>
</dbReference>
<comment type="caution">
    <text evidence="14">The sequence shown here is derived from an EMBL/GenBank/DDBJ whole genome shotgun (WGS) entry which is preliminary data.</text>
</comment>
<evidence type="ECO:0000313" key="14">
    <source>
        <dbReference type="EMBL" id="PCG09030.1"/>
    </source>
</evidence>
<dbReference type="PROSITE" id="PS51352">
    <property type="entry name" value="THIOREDOXIN_2"/>
    <property type="match status" value="1"/>
</dbReference>
<keyword evidence="5" id="KW-0560">Oxidoreductase</keyword>
<dbReference type="Gene3D" id="3.40.30.10">
    <property type="entry name" value="Glutaredoxin"/>
    <property type="match status" value="1"/>
</dbReference>
<comment type="function">
    <text evidence="1">Thiol-specific peroxidase that catalyzes the reduction of hydrogen peroxide and organic hydroperoxides to water and alcohols, respectively. Plays a role in cell protection against oxidative stress by detoxifying peroxides and as sensor of hydrogen peroxide-mediated signaling events.</text>
</comment>
<dbReference type="InterPro" id="IPR050924">
    <property type="entry name" value="Peroxiredoxin_BCP/PrxQ"/>
</dbReference>
<dbReference type="InterPro" id="IPR036249">
    <property type="entry name" value="Thioredoxin-like_sf"/>
</dbReference>
<evidence type="ECO:0000313" key="15">
    <source>
        <dbReference type="Proteomes" id="UP000218784"/>
    </source>
</evidence>
<dbReference type="PANTHER" id="PTHR42801:SF7">
    <property type="entry name" value="SLL1159 PROTEIN"/>
    <property type="match status" value="1"/>
</dbReference>
<evidence type="ECO:0000256" key="3">
    <source>
        <dbReference type="ARBA" id="ARBA00022559"/>
    </source>
</evidence>
<evidence type="ECO:0000256" key="2">
    <source>
        <dbReference type="ARBA" id="ARBA00013017"/>
    </source>
</evidence>
<feature type="chain" id="PRO_5012426820" description="thioredoxin-dependent peroxiredoxin" evidence="12">
    <location>
        <begin position="22"/>
        <end position="184"/>
    </location>
</feature>
<evidence type="ECO:0000256" key="6">
    <source>
        <dbReference type="ARBA" id="ARBA00023157"/>
    </source>
</evidence>
<dbReference type="EMBL" id="NWVD01000003">
    <property type="protein sequence ID" value="PCG09030.1"/>
    <property type="molecule type" value="Genomic_DNA"/>
</dbReference>
<keyword evidence="4" id="KW-0049">Antioxidant</keyword>
<comment type="similarity">
    <text evidence="9">Belongs to the peroxiredoxin family. BCP/PrxQ subfamily.</text>
</comment>
<feature type="domain" description="Thioredoxin" evidence="13">
    <location>
        <begin position="28"/>
        <end position="183"/>
    </location>
</feature>
<evidence type="ECO:0000259" key="13">
    <source>
        <dbReference type="PROSITE" id="PS51352"/>
    </source>
</evidence>
<dbReference type="CDD" id="cd03017">
    <property type="entry name" value="PRX_BCP"/>
    <property type="match status" value="1"/>
</dbReference>
<keyword evidence="3" id="KW-0575">Peroxidase</keyword>
<dbReference type="EC" id="1.11.1.24" evidence="2"/>
<keyword evidence="7" id="KW-0676">Redox-active center</keyword>
<evidence type="ECO:0000256" key="5">
    <source>
        <dbReference type="ARBA" id="ARBA00023002"/>
    </source>
</evidence>
<reference evidence="14 15" key="1">
    <citation type="submission" date="2017-09" db="EMBL/GenBank/DDBJ databases">
        <title>Sphingomonas ginsenosidimutans KACC 14949, whole genome shotgun sequence.</title>
        <authorList>
            <person name="Feng G."/>
            <person name="Zhu H."/>
        </authorList>
    </citation>
    <scope>NUCLEOTIDE SEQUENCE [LARGE SCALE GENOMIC DNA]</scope>
    <source>
        <strain evidence="14 15">KACC 14949</strain>
    </source>
</reference>